<sequence length="56" mass="6127">MVRLGRKELVILEIFNEILKKRVVVDFRSRCSLSAGRELSLLGLCPVGSHLSSSGG</sequence>
<organism evidence="1 2">
    <name type="scientific">Rossellomorea aquimaris</name>
    <dbReference type="NCBI Taxonomy" id="189382"/>
    <lineage>
        <taxon>Bacteria</taxon>
        <taxon>Bacillati</taxon>
        <taxon>Bacillota</taxon>
        <taxon>Bacilli</taxon>
        <taxon>Bacillales</taxon>
        <taxon>Bacillaceae</taxon>
        <taxon>Rossellomorea</taxon>
    </lineage>
</organism>
<protein>
    <submittedName>
        <fullName evidence="1">Uncharacterized protein</fullName>
    </submittedName>
</protein>
<comment type="caution">
    <text evidence="1">The sequence shown here is derived from an EMBL/GenBank/DDBJ whole genome shotgun (WGS) entry which is preliminary data.</text>
</comment>
<evidence type="ECO:0000313" key="1">
    <source>
        <dbReference type="EMBL" id="RBP04810.1"/>
    </source>
</evidence>
<reference evidence="1 2" key="1">
    <citation type="submission" date="2018-06" db="EMBL/GenBank/DDBJ databases">
        <title>Freshwater and sediment microbial communities from various areas in North America, analyzing microbe dynamics in response to fracking.</title>
        <authorList>
            <person name="Lamendella R."/>
        </authorList>
    </citation>
    <scope>NUCLEOTIDE SEQUENCE [LARGE SCALE GENOMIC DNA]</scope>
    <source>
        <strain evidence="1 2">97B</strain>
    </source>
</reference>
<gene>
    <name evidence="1" type="ORF">DET59_10598</name>
</gene>
<dbReference type="AlphaFoldDB" id="A0A366ESZ2"/>
<accession>A0A366ESZ2</accession>
<dbReference type="EMBL" id="QNRJ01000005">
    <property type="protein sequence ID" value="RBP04810.1"/>
    <property type="molecule type" value="Genomic_DNA"/>
</dbReference>
<proteinExistence type="predicted"/>
<name>A0A366ESZ2_9BACI</name>
<dbReference type="Proteomes" id="UP000252118">
    <property type="component" value="Unassembled WGS sequence"/>
</dbReference>
<evidence type="ECO:0000313" key="2">
    <source>
        <dbReference type="Proteomes" id="UP000252118"/>
    </source>
</evidence>